<comment type="caution">
    <text evidence="8">The sequence shown here is derived from an EMBL/GenBank/DDBJ whole genome shotgun (WGS) entry which is preliminary data.</text>
</comment>
<dbReference type="Gene3D" id="1.10.455.10">
    <property type="entry name" value="Ribosomal protein S7 domain"/>
    <property type="match status" value="1"/>
</dbReference>
<keyword evidence="3 6" id="KW-0694">RNA-binding</keyword>
<keyword evidence="6" id="KW-0820">tRNA-binding</keyword>
<dbReference type="FunFam" id="1.10.455.10:FF:000001">
    <property type="entry name" value="30S ribosomal protein S7"/>
    <property type="match status" value="1"/>
</dbReference>
<organism evidence="8 9">
    <name type="scientific">Candidatus Andersenbacteria bacterium CG10_big_fil_rev_8_21_14_0_10_54_11</name>
    <dbReference type="NCBI Taxonomy" id="1974485"/>
    <lineage>
        <taxon>Bacteria</taxon>
        <taxon>Candidatus Anderseniibacteriota</taxon>
    </lineage>
</organism>
<sequence length="158" mass="18007">MPRKKRVYKNKKFLVPDPQFGNLALSKFINHIMRDGKKSTAQRVVYRALEIISQETKDDPLLVFDAAMRNVAPVLEVKGRRIGGANYQIAQEVRGNRRETLAMRWIRDASRARGGRGMSEKLAAELIDAAKKEGGAMKKREEVHRMAEANRAFSHFAR</sequence>
<dbReference type="EMBL" id="PEZP01000039">
    <property type="protein sequence ID" value="PIT97939.1"/>
    <property type="molecule type" value="Genomic_DNA"/>
</dbReference>
<evidence type="ECO:0000256" key="6">
    <source>
        <dbReference type="HAMAP-Rule" id="MF_00480"/>
    </source>
</evidence>
<dbReference type="AlphaFoldDB" id="A0A2M6WYT3"/>
<dbReference type="NCBIfam" id="TIGR01029">
    <property type="entry name" value="rpsG_bact"/>
    <property type="match status" value="1"/>
</dbReference>
<evidence type="ECO:0000256" key="5">
    <source>
        <dbReference type="ARBA" id="ARBA00023274"/>
    </source>
</evidence>
<keyword evidence="5 6" id="KW-0687">Ribonucleoprotein</keyword>
<dbReference type="GO" id="GO:0019843">
    <property type="term" value="F:rRNA binding"/>
    <property type="evidence" value="ECO:0007669"/>
    <property type="project" value="UniProtKB-UniRule"/>
</dbReference>
<dbReference type="Proteomes" id="UP000230731">
    <property type="component" value="Unassembled WGS sequence"/>
</dbReference>
<name>A0A2M6WYT3_9BACT</name>
<evidence type="ECO:0000256" key="2">
    <source>
        <dbReference type="ARBA" id="ARBA00022730"/>
    </source>
</evidence>
<dbReference type="CDD" id="cd14869">
    <property type="entry name" value="uS7_Bacteria"/>
    <property type="match status" value="1"/>
</dbReference>
<dbReference type="InterPro" id="IPR023798">
    <property type="entry name" value="Ribosomal_uS7_dom"/>
</dbReference>
<protein>
    <recommendedName>
        <fullName evidence="6">Small ribosomal subunit protein uS7</fullName>
    </recommendedName>
</protein>
<dbReference type="GO" id="GO:0000049">
    <property type="term" value="F:tRNA binding"/>
    <property type="evidence" value="ECO:0007669"/>
    <property type="project" value="UniProtKB-UniRule"/>
</dbReference>
<gene>
    <name evidence="6" type="primary">rpsG</name>
    <name evidence="8" type="ORF">COT71_03285</name>
</gene>
<comment type="function">
    <text evidence="6">One of the primary rRNA binding proteins, it binds directly to 16S rRNA where it nucleates assembly of the head domain of the 30S subunit. Is located at the subunit interface close to the decoding center, probably blocks exit of the E-site tRNA.</text>
</comment>
<dbReference type="GO" id="GO:0006412">
    <property type="term" value="P:translation"/>
    <property type="evidence" value="ECO:0007669"/>
    <property type="project" value="UniProtKB-UniRule"/>
</dbReference>
<dbReference type="GO" id="GO:0003735">
    <property type="term" value="F:structural constituent of ribosome"/>
    <property type="evidence" value="ECO:0007669"/>
    <property type="project" value="InterPro"/>
</dbReference>
<dbReference type="InterPro" id="IPR036823">
    <property type="entry name" value="Ribosomal_uS7_dom_sf"/>
</dbReference>
<keyword evidence="2 6" id="KW-0699">rRNA-binding</keyword>
<accession>A0A2M6WYT3</accession>
<dbReference type="SUPFAM" id="SSF47973">
    <property type="entry name" value="Ribosomal protein S7"/>
    <property type="match status" value="1"/>
</dbReference>
<evidence type="ECO:0000256" key="3">
    <source>
        <dbReference type="ARBA" id="ARBA00022884"/>
    </source>
</evidence>
<evidence type="ECO:0000313" key="9">
    <source>
        <dbReference type="Proteomes" id="UP000230731"/>
    </source>
</evidence>
<comment type="similarity">
    <text evidence="1 6">Belongs to the universal ribosomal protein uS7 family.</text>
</comment>
<comment type="subunit">
    <text evidence="6">Part of the 30S ribosomal subunit. Contacts proteins S9 and S11.</text>
</comment>
<evidence type="ECO:0000313" key="8">
    <source>
        <dbReference type="EMBL" id="PIT97939.1"/>
    </source>
</evidence>
<keyword evidence="4 6" id="KW-0689">Ribosomal protein</keyword>
<dbReference type="PIRSF" id="PIRSF002122">
    <property type="entry name" value="RPS7p_RPS7a_RPS5e_RPS7o"/>
    <property type="match status" value="1"/>
</dbReference>
<proteinExistence type="inferred from homology"/>
<dbReference type="GO" id="GO:0015935">
    <property type="term" value="C:small ribosomal subunit"/>
    <property type="evidence" value="ECO:0007669"/>
    <property type="project" value="InterPro"/>
</dbReference>
<dbReference type="InterPro" id="IPR005717">
    <property type="entry name" value="Ribosomal_uS7_bac/org-type"/>
</dbReference>
<feature type="domain" description="Small ribosomal subunit protein uS7" evidence="7">
    <location>
        <begin position="8"/>
        <end position="151"/>
    </location>
</feature>
<reference evidence="9" key="1">
    <citation type="submission" date="2017-09" db="EMBL/GenBank/DDBJ databases">
        <title>Depth-based differentiation of microbial function through sediment-hosted aquifers and enrichment of novel symbionts in the deep terrestrial subsurface.</title>
        <authorList>
            <person name="Probst A.J."/>
            <person name="Ladd B."/>
            <person name="Jarett J.K."/>
            <person name="Geller-Mcgrath D.E."/>
            <person name="Sieber C.M.K."/>
            <person name="Emerson J.B."/>
            <person name="Anantharaman K."/>
            <person name="Thomas B.C."/>
            <person name="Malmstrom R."/>
            <person name="Stieglmeier M."/>
            <person name="Klingl A."/>
            <person name="Woyke T."/>
            <person name="Ryan C.M."/>
            <person name="Banfield J.F."/>
        </authorList>
    </citation>
    <scope>NUCLEOTIDE SEQUENCE [LARGE SCALE GENOMIC DNA]</scope>
</reference>
<evidence type="ECO:0000256" key="4">
    <source>
        <dbReference type="ARBA" id="ARBA00022980"/>
    </source>
</evidence>
<dbReference type="PANTHER" id="PTHR11205">
    <property type="entry name" value="RIBOSOMAL PROTEIN S7"/>
    <property type="match status" value="1"/>
</dbReference>
<evidence type="ECO:0000259" key="7">
    <source>
        <dbReference type="Pfam" id="PF00177"/>
    </source>
</evidence>
<evidence type="ECO:0000256" key="1">
    <source>
        <dbReference type="ARBA" id="ARBA00007151"/>
    </source>
</evidence>
<dbReference type="HAMAP" id="MF_00480_B">
    <property type="entry name" value="Ribosomal_uS7_B"/>
    <property type="match status" value="1"/>
</dbReference>
<dbReference type="InterPro" id="IPR000235">
    <property type="entry name" value="Ribosomal_uS7"/>
</dbReference>
<dbReference type="Pfam" id="PF00177">
    <property type="entry name" value="Ribosomal_S7"/>
    <property type="match status" value="1"/>
</dbReference>